<dbReference type="EMBL" id="LR899012">
    <property type="protein sequence ID" value="CAD7087583.1"/>
    <property type="molecule type" value="Genomic_DNA"/>
</dbReference>
<feature type="compositionally biased region" description="Polar residues" evidence="1">
    <location>
        <begin position="236"/>
        <end position="247"/>
    </location>
</feature>
<organism evidence="2 3">
    <name type="scientific">Hermetia illucens</name>
    <name type="common">Black soldier fly</name>
    <dbReference type="NCBI Taxonomy" id="343691"/>
    <lineage>
        <taxon>Eukaryota</taxon>
        <taxon>Metazoa</taxon>
        <taxon>Ecdysozoa</taxon>
        <taxon>Arthropoda</taxon>
        <taxon>Hexapoda</taxon>
        <taxon>Insecta</taxon>
        <taxon>Pterygota</taxon>
        <taxon>Neoptera</taxon>
        <taxon>Endopterygota</taxon>
        <taxon>Diptera</taxon>
        <taxon>Brachycera</taxon>
        <taxon>Stratiomyomorpha</taxon>
        <taxon>Stratiomyidae</taxon>
        <taxon>Hermetiinae</taxon>
        <taxon>Hermetia</taxon>
    </lineage>
</organism>
<feature type="compositionally biased region" description="Basic and acidic residues" evidence="1">
    <location>
        <begin position="248"/>
        <end position="257"/>
    </location>
</feature>
<feature type="region of interest" description="Disordered" evidence="1">
    <location>
        <begin position="236"/>
        <end position="308"/>
    </location>
</feature>
<dbReference type="InParanoid" id="A0A7R8UV35"/>
<evidence type="ECO:0000313" key="3">
    <source>
        <dbReference type="Proteomes" id="UP000594454"/>
    </source>
</evidence>
<dbReference type="AlphaFoldDB" id="A0A7R8UV35"/>
<reference evidence="2 3" key="1">
    <citation type="submission" date="2020-11" db="EMBL/GenBank/DDBJ databases">
        <authorList>
            <person name="Wallbank WR R."/>
            <person name="Pardo Diaz C."/>
            <person name="Kozak K."/>
            <person name="Martin S."/>
            <person name="Jiggins C."/>
            <person name="Moest M."/>
            <person name="Warren A I."/>
            <person name="Generalovic N T."/>
            <person name="Byers J.R.P. K."/>
            <person name="Montejo-Kovacevich G."/>
            <person name="Yen C E."/>
        </authorList>
    </citation>
    <scope>NUCLEOTIDE SEQUENCE [LARGE SCALE GENOMIC DNA]</scope>
</reference>
<evidence type="ECO:0000256" key="1">
    <source>
        <dbReference type="SAM" id="MobiDB-lite"/>
    </source>
</evidence>
<feature type="region of interest" description="Disordered" evidence="1">
    <location>
        <begin position="148"/>
        <end position="202"/>
    </location>
</feature>
<evidence type="ECO:0000313" key="2">
    <source>
        <dbReference type="EMBL" id="CAD7087583.1"/>
    </source>
</evidence>
<feature type="compositionally biased region" description="Polar residues" evidence="1">
    <location>
        <begin position="149"/>
        <end position="170"/>
    </location>
</feature>
<sequence length="323" mass="36270">MVVIKECFPSRVDFIADYLAKRRQQLEILQQRKFKISFVPRGEDKIIPVELNVDIHETEKLTEGIEDSSIQTPVIIPVQEEPKYVKNFNAFIEQTHQHLNQVLANNQRIDDVHGIVTEIQKPAPAGTLLTAESAPDLIHSKLISEESFHNQNGRVTSDLTPGRSDTSTVLEESVDTRKSMIKTPKQSSTRAATSRSTMQTHRSIGKIEPLKLKSISERNLTARSAIQQSKFVPTRKITTQISSTSRTGRTEKGERKPFMKNNPTSVKSISSRTLAPPTLSSRNLPSCSISKRESGMDTARTDRSNWKDKKMTSVPISVINLQL</sequence>
<accession>A0A7R8UV35</accession>
<protein>
    <submittedName>
        <fullName evidence="2">Uncharacterized protein</fullName>
    </submittedName>
</protein>
<feature type="compositionally biased region" description="Polar residues" evidence="1">
    <location>
        <begin position="261"/>
        <end position="289"/>
    </location>
</feature>
<feature type="compositionally biased region" description="Low complexity" evidence="1">
    <location>
        <begin position="187"/>
        <end position="197"/>
    </location>
</feature>
<name>A0A7R8UV35_HERIL</name>
<proteinExistence type="predicted"/>
<keyword evidence="3" id="KW-1185">Reference proteome</keyword>
<feature type="compositionally biased region" description="Basic and acidic residues" evidence="1">
    <location>
        <begin position="290"/>
        <end position="308"/>
    </location>
</feature>
<dbReference type="Proteomes" id="UP000594454">
    <property type="component" value="Chromosome 4"/>
</dbReference>
<gene>
    <name evidence="2" type="ORF">HERILL_LOCUS10280</name>
</gene>